<evidence type="ECO:0000256" key="1">
    <source>
        <dbReference type="PROSITE-ProRule" id="PRU00409"/>
    </source>
</evidence>
<accession>A0A1T0ATI0</accession>
<protein>
    <submittedName>
        <fullName evidence="3">Carbamoyl phosphate synthase large subunit</fullName>
    </submittedName>
</protein>
<dbReference type="Pfam" id="PF15632">
    <property type="entry name" value="ATPgrasp_Ter"/>
    <property type="match status" value="1"/>
</dbReference>
<dbReference type="PROSITE" id="PS50975">
    <property type="entry name" value="ATP_GRASP"/>
    <property type="match status" value="1"/>
</dbReference>
<dbReference type="GO" id="GO:0005524">
    <property type="term" value="F:ATP binding"/>
    <property type="evidence" value="ECO:0007669"/>
    <property type="project" value="UniProtKB-UniRule"/>
</dbReference>
<gene>
    <name evidence="3" type="ORF">B0187_03355</name>
</gene>
<keyword evidence="1" id="KW-0547">Nucleotide-binding</keyword>
<name>A0A1T0ATI0_9PAST</name>
<keyword evidence="4" id="KW-1185">Reference proteome</keyword>
<dbReference type="Gene3D" id="3.30.1490.20">
    <property type="entry name" value="ATP-grasp fold, A domain"/>
    <property type="match status" value="1"/>
</dbReference>
<evidence type="ECO:0000313" key="4">
    <source>
        <dbReference type="Proteomes" id="UP000190867"/>
    </source>
</evidence>
<dbReference type="Gene3D" id="3.30.470.20">
    <property type="entry name" value="ATP-grasp fold, B domain"/>
    <property type="match status" value="1"/>
</dbReference>
<dbReference type="OrthoDB" id="9765608at2"/>
<keyword evidence="1" id="KW-0067">ATP-binding</keyword>
<feature type="domain" description="ATP-grasp" evidence="2">
    <location>
        <begin position="108"/>
        <end position="290"/>
    </location>
</feature>
<dbReference type="SUPFAM" id="SSF56059">
    <property type="entry name" value="Glutathione synthetase ATP-binding domain-like"/>
    <property type="match status" value="1"/>
</dbReference>
<dbReference type="NCBIfam" id="NF009405">
    <property type="entry name" value="PRK12767.1-4"/>
    <property type="match status" value="1"/>
</dbReference>
<dbReference type="STRING" id="734.B0187_03355"/>
<sequence length="320" mass="36678">MNILISSAGQRVSLVQFFQKELKAIFPEGKVFTVDNNPSLAPACHISDGYFSVPKVLDENYIPELLSICLNNKISLVIPTIDTELLVLSENINLFKDKGVNIIVSSPSLIMQCRDKRKTNELFLNHHIEIPKQYDINSLSFPLFVKPCDGSLSKGIFIAKKKEDLTDEHFSNEKLMFMELISNGEYDEFTVDCYYDKNSELKCVVPRKRIFVRAGEVNKAVTKNNFIVTYFKENLSYLEGAKGCLTIQVFFHKQKDKILGIEINPRFGGGYPLSYLAGANYPKYIIQEYLLNQKIGFFAEWKNNLLMLRYDAEVLVENYE</sequence>
<dbReference type="Gene3D" id="3.40.50.20">
    <property type="match status" value="1"/>
</dbReference>
<dbReference type="Proteomes" id="UP000190867">
    <property type="component" value="Unassembled WGS sequence"/>
</dbReference>
<organism evidence="3 4">
    <name type="scientific">Haemophilus paracuniculus</name>
    <dbReference type="NCBI Taxonomy" id="734"/>
    <lineage>
        <taxon>Bacteria</taxon>
        <taxon>Pseudomonadati</taxon>
        <taxon>Pseudomonadota</taxon>
        <taxon>Gammaproteobacteria</taxon>
        <taxon>Pasteurellales</taxon>
        <taxon>Pasteurellaceae</taxon>
        <taxon>Haemophilus</taxon>
    </lineage>
</organism>
<dbReference type="InterPro" id="IPR013815">
    <property type="entry name" value="ATP_grasp_subdomain_1"/>
</dbReference>
<dbReference type="AlphaFoldDB" id="A0A1T0ATI0"/>
<evidence type="ECO:0000259" key="2">
    <source>
        <dbReference type="PROSITE" id="PS50975"/>
    </source>
</evidence>
<dbReference type="Pfam" id="PF21360">
    <property type="entry name" value="PylC-like_N"/>
    <property type="match status" value="1"/>
</dbReference>
<dbReference type="InterPro" id="IPR011761">
    <property type="entry name" value="ATP-grasp"/>
</dbReference>
<comment type="caution">
    <text evidence="3">The sequence shown here is derived from an EMBL/GenBank/DDBJ whole genome shotgun (WGS) entry which is preliminary data.</text>
</comment>
<dbReference type="EMBL" id="MUYA01000004">
    <property type="protein sequence ID" value="OOR99854.1"/>
    <property type="molecule type" value="Genomic_DNA"/>
</dbReference>
<dbReference type="GO" id="GO:0003824">
    <property type="term" value="F:catalytic activity"/>
    <property type="evidence" value="ECO:0007669"/>
    <property type="project" value="UniProtKB-ARBA"/>
</dbReference>
<dbReference type="InterPro" id="IPR048764">
    <property type="entry name" value="PylC_N"/>
</dbReference>
<evidence type="ECO:0000313" key="3">
    <source>
        <dbReference type="EMBL" id="OOR99854.1"/>
    </source>
</evidence>
<dbReference type="GO" id="GO:0046872">
    <property type="term" value="F:metal ion binding"/>
    <property type="evidence" value="ECO:0007669"/>
    <property type="project" value="InterPro"/>
</dbReference>
<dbReference type="RefSeq" id="WP_078236443.1">
    <property type="nucleotide sequence ID" value="NZ_MUYA01000004.1"/>
</dbReference>
<reference evidence="3 4" key="1">
    <citation type="submission" date="2017-02" db="EMBL/GenBank/DDBJ databases">
        <title>Draft genome sequence of Haemophilus paracuniculus CCUG 43573 type strain.</title>
        <authorList>
            <person name="Engstrom-Jakobsson H."/>
            <person name="Salva-Serra F."/>
            <person name="Thorell K."/>
            <person name="Gonzales-Siles L."/>
            <person name="Karlsson R."/>
            <person name="Boulund F."/>
            <person name="Engstrand L."/>
            <person name="Kristiansson E."/>
            <person name="Moore E."/>
        </authorList>
    </citation>
    <scope>NUCLEOTIDE SEQUENCE [LARGE SCALE GENOMIC DNA]</scope>
    <source>
        <strain evidence="3 4">CCUG 43573</strain>
    </source>
</reference>
<proteinExistence type="predicted"/>